<dbReference type="EC" id="3.1.4.4" evidence="4 11"/>
<dbReference type="GO" id="GO:0046470">
    <property type="term" value="P:phosphatidylcholine metabolic process"/>
    <property type="evidence" value="ECO:0007669"/>
    <property type="project" value="InterPro"/>
</dbReference>
<comment type="caution">
    <text evidence="14">The sequence shown here is derived from an EMBL/GenBank/DDBJ whole genome shotgun (WGS) entry which is preliminary data.</text>
</comment>
<dbReference type="Proteomes" id="UP000826271">
    <property type="component" value="Unassembled WGS sequence"/>
</dbReference>
<evidence type="ECO:0000256" key="11">
    <source>
        <dbReference type="PIRNR" id="PIRNR036470"/>
    </source>
</evidence>
<evidence type="ECO:0000256" key="1">
    <source>
        <dbReference type="ARBA" id="ARBA00000798"/>
    </source>
</evidence>
<comment type="function">
    <text evidence="11">Hydrolyzes glycerol-phospholipids at the terminal phosphodiesteric bond.</text>
</comment>
<dbReference type="InterPro" id="IPR035892">
    <property type="entry name" value="C2_domain_sf"/>
</dbReference>
<dbReference type="PROSITE" id="PS50035">
    <property type="entry name" value="PLD"/>
    <property type="match status" value="2"/>
</dbReference>
<proteinExistence type="inferred from homology"/>
<comment type="similarity">
    <text evidence="3 11">Belongs to the phospholipase D family. C2-PLD subfamily.</text>
</comment>
<comment type="catalytic activity">
    <reaction evidence="1 11">
        <text>a 1,2-diacyl-sn-glycero-3-phosphocholine + H2O = a 1,2-diacyl-sn-glycero-3-phosphate + choline + H(+)</text>
        <dbReference type="Rhea" id="RHEA:14445"/>
        <dbReference type="ChEBI" id="CHEBI:15354"/>
        <dbReference type="ChEBI" id="CHEBI:15377"/>
        <dbReference type="ChEBI" id="CHEBI:15378"/>
        <dbReference type="ChEBI" id="CHEBI:57643"/>
        <dbReference type="ChEBI" id="CHEBI:58608"/>
        <dbReference type="EC" id="3.1.4.4"/>
    </reaction>
</comment>
<keyword evidence="5" id="KW-0479">Metal-binding</keyword>
<dbReference type="InterPro" id="IPR015679">
    <property type="entry name" value="PLipase_D_fam"/>
</dbReference>
<evidence type="ECO:0000259" key="13">
    <source>
        <dbReference type="PROSITE" id="PS50035"/>
    </source>
</evidence>
<keyword evidence="7 11" id="KW-0378">Hydrolase</keyword>
<dbReference type="GO" id="GO:0005886">
    <property type="term" value="C:plasma membrane"/>
    <property type="evidence" value="ECO:0007669"/>
    <property type="project" value="TreeGrafter"/>
</dbReference>
<dbReference type="SUPFAM" id="SSF49562">
    <property type="entry name" value="C2 domain (Calcium/lipid-binding domain, CaLB)"/>
    <property type="match status" value="1"/>
</dbReference>
<evidence type="ECO:0000256" key="6">
    <source>
        <dbReference type="ARBA" id="ARBA00022737"/>
    </source>
</evidence>
<evidence type="ECO:0000256" key="9">
    <source>
        <dbReference type="ARBA" id="ARBA00022963"/>
    </source>
</evidence>
<evidence type="ECO:0000259" key="12">
    <source>
        <dbReference type="PROSITE" id="PS50004"/>
    </source>
</evidence>
<dbReference type="Pfam" id="PF12357">
    <property type="entry name" value="PLD_C"/>
    <property type="match status" value="1"/>
</dbReference>
<gene>
    <name evidence="14" type="ORF">BUALT_Bualt07G0156700</name>
</gene>
<dbReference type="PIRSF" id="PIRSF036470">
    <property type="entry name" value="PLD_plant"/>
    <property type="match status" value="1"/>
</dbReference>
<evidence type="ECO:0000256" key="3">
    <source>
        <dbReference type="ARBA" id="ARBA00010683"/>
    </source>
</evidence>
<evidence type="ECO:0000256" key="5">
    <source>
        <dbReference type="ARBA" id="ARBA00022723"/>
    </source>
</evidence>
<reference evidence="14" key="1">
    <citation type="submission" date="2019-10" db="EMBL/GenBank/DDBJ databases">
        <authorList>
            <person name="Zhang R."/>
            <person name="Pan Y."/>
            <person name="Wang J."/>
            <person name="Ma R."/>
            <person name="Yu S."/>
        </authorList>
    </citation>
    <scope>NUCLEOTIDE SEQUENCE</scope>
    <source>
        <strain evidence="14">LA-IB0</strain>
        <tissue evidence="14">Leaf</tissue>
    </source>
</reference>
<protein>
    <recommendedName>
        <fullName evidence="4 11">Phospholipase D</fullName>
        <ecNumber evidence="4 11">3.1.4.4</ecNumber>
    </recommendedName>
</protein>
<dbReference type="Pfam" id="PF00614">
    <property type="entry name" value="PLDc"/>
    <property type="match status" value="1"/>
</dbReference>
<dbReference type="AlphaFoldDB" id="A0AAV6XCC2"/>
<organism evidence="14 15">
    <name type="scientific">Buddleja alternifolia</name>
    <dbReference type="NCBI Taxonomy" id="168488"/>
    <lineage>
        <taxon>Eukaryota</taxon>
        <taxon>Viridiplantae</taxon>
        <taxon>Streptophyta</taxon>
        <taxon>Embryophyta</taxon>
        <taxon>Tracheophyta</taxon>
        <taxon>Spermatophyta</taxon>
        <taxon>Magnoliopsida</taxon>
        <taxon>eudicotyledons</taxon>
        <taxon>Gunneridae</taxon>
        <taxon>Pentapetalae</taxon>
        <taxon>asterids</taxon>
        <taxon>lamiids</taxon>
        <taxon>Lamiales</taxon>
        <taxon>Scrophulariaceae</taxon>
        <taxon>Buddlejeae</taxon>
        <taxon>Buddleja</taxon>
    </lineage>
</organism>
<dbReference type="InterPro" id="IPR011402">
    <property type="entry name" value="PLipase_D_pln"/>
</dbReference>
<name>A0AAV6XCC2_9LAMI</name>
<dbReference type="Gene3D" id="2.60.40.150">
    <property type="entry name" value="C2 domain"/>
    <property type="match status" value="1"/>
</dbReference>
<evidence type="ECO:0000256" key="7">
    <source>
        <dbReference type="ARBA" id="ARBA00022801"/>
    </source>
</evidence>
<accession>A0AAV6XCC2</accession>
<dbReference type="EMBL" id="WHWC01000007">
    <property type="protein sequence ID" value="KAG8380083.1"/>
    <property type="molecule type" value="Genomic_DNA"/>
</dbReference>
<dbReference type="PROSITE" id="PS50004">
    <property type="entry name" value="C2"/>
    <property type="match status" value="1"/>
</dbReference>
<comment type="cofactor">
    <cofactor evidence="2 11">
        <name>Ca(2+)</name>
        <dbReference type="ChEBI" id="CHEBI:29108"/>
    </cofactor>
</comment>
<dbReference type="SUPFAM" id="SSF56024">
    <property type="entry name" value="Phospholipase D/nuclease"/>
    <property type="match status" value="2"/>
</dbReference>
<feature type="domain" description="PLD phosphodiesterase" evidence="13">
    <location>
        <begin position="604"/>
        <end position="631"/>
    </location>
</feature>
<dbReference type="InterPro" id="IPR001736">
    <property type="entry name" value="PLipase_D/transphosphatidylase"/>
</dbReference>
<evidence type="ECO:0000256" key="4">
    <source>
        <dbReference type="ARBA" id="ARBA00012027"/>
    </source>
</evidence>
<dbReference type="Pfam" id="PF00168">
    <property type="entry name" value="C2"/>
    <property type="match status" value="1"/>
</dbReference>
<keyword evidence="15" id="KW-1185">Reference proteome</keyword>
<evidence type="ECO:0000256" key="10">
    <source>
        <dbReference type="ARBA" id="ARBA00023098"/>
    </source>
</evidence>
<dbReference type="InterPro" id="IPR000008">
    <property type="entry name" value="C2_dom"/>
</dbReference>
<dbReference type="PANTHER" id="PTHR18896">
    <property type="entry name" value="PHOSPHOLIPASE D"/>
    <property type="match status" value="1"/>
</dbReference>
<evidence type="ECO:0000256" key="2">
    <source>
        <dbReference type="ARBA" id="ARBA00001913"/>
    </source>
</evidence>
<keyword evidence="10" id="KW-0443">Lipid metabolism</keyword>
<sequence length="758" mass="86608">MEDKGKFLHGTLEVTIFKATMFKPSTPFKCISASGRPAHVTIKIDNKKVAKTTQERDRVWNQTFQILCAHPHDTTITITLKRKCTILGKIDIHGHKLLGDSSLINGFFPLSQKNGKPNKKLKLQFIVWFKPADCEKSWDKALEINGGYQGIKNAAFPIRSDCNVTLYQDAHHHPAFQPPFDLCGTPRKLWEDVYNAIDGAKHLIYIAGWSFNPNMALVRDPQTDMPHARGVKLGELLKQKAEEGVAVRILIWDDETSLPVIKNKGVMRTHDEDAFAYFKHTKVICQLCPRLHDKFPTVFAHHQKTITVDTRVHPSSRNREITSFLGGLDLCDGRYDTEEHSLFRTLNKESHCYDFYQTSLAGASLHKGGPREPWHDTHACVTGHAALDILDNFQQRWTKQCDPSSLVPISSIPELSNHPINTSSNRNWNAQVFRSIDHVSATPLPKNLRVERSIHEAYVDAIRRADRFIYIENQYFIGGCHLWEENKNCGCKNLIPIEIALKVASKIKAKERFTVYIVMPMWPEGPPESETVEDILHWTRETMKMMYRIIGEAIQESGEQGHVRDYLNFFCLANREKEVKGEFVPPYNPHHGTQYWEAQKHRRFMVYVHSKLMIVDDMYLLIGSANVNQRSMDGKRDSEIAIGCYQSTSEGNGIDNGHIRAFRMSLWYEHTGRAEEVYNEPQSVECVKTFRSIGDEMWKIYSQDEVEDMGGVHLVTYPVNVAEKGCIEDLVENGGHFPDTKTPIKGKRSKVLSAMFTT</sequence>
<dbReference type="InterPro" id="IPR024632">
    <property type="entry name" value="PLipase_D_C"/>
</dbReference>
<feature type="domain" description="C2" evidence="12">
    <location>
        <begin position="1"/>
        <end position="121"/>
    </location>
</feature>
<dbReference type="GO" id="GO:0004630">
    <property type="term" value="F:phospholipase D activity"/>
    <property type="evidence" value="ECO:0007669"/>
    <property type="project" value="UniProtKB-EC"/>
</dbReference>
<dbReference type="SMART" id="SM00155">
    <property type="entry name" value="PLDc"/>
    <property type="match status" value="2"/>
</dbReference>
<dbReference type="PANTHER" id="PTHR18896:SF137">
    <property type="entry name" value="PHOSPHOLIPASE D ALPHA 4"/>
    <property type="match status" value="1"/>
</dbReference>
<evidence type="ECO:0000313" key="14">
    <source>
        <dbReference type="EMBL" id="KAG8380083.1"/>
    </source>
</evidence>
<keyword evidence="9 11" id="KW-0442">Lipid degradation</keyword>
<keyword evidence="6" id="KW-0677">Repeat</keyword>
<dbReference type="Gene3D" id="3.30.870.10">
    <property type="entry name" value="Endonuclease Chain A"/>
    <property type="match status" value="2"/>
</dbReference>
<evidence type="ECO:0000256" key="8">
    <source>
        <dbReference type="ARBA" id="ARBA00022837"/>
    </source>
</evidence>
<feature type="domain" description="PLD phosphodiesterase" evidence="13">
    <location>
        <begin position="297"/>
        <end position="334"/>
    </location>
</feature>
<dbReference type="GO" id="GO:0009395">
    <property type="term" value="P:phospholipid catabolic process"/>
    <property type="evidence" value="ECO:0007669"/>
    <property type="project" value="TreeGrafter"/>
</dbReference>
<dbReference type="GO" id="GO:0005509">
    <property type="term" value="F:calcium ion binding"/>
    <property type="evidence" value="ECO:0007669"/>
    <property type="project" value="InterPro"/>
</dbReference>
<keyword evidence="8 11" id="KW-0106">Calcium</keyword>
<evidence type="ECO:0000313" key="15">
    <source>
        <dbReference type="Proteomes" id="UP000826271"/>
    </source>
</evidence>